<dbReference type="SUPFAM" id="SSF56672">
    <property type="entry name" value="DNA/RNA polymerases"/>
    <property type="match status" value="1"/>
</dbReference>
<accession>A0A8H7RGN7</accession>
<dbReference type="GO" id="GO:0003824">
    <property type="term" value="F:catalytic activity"/>
    <property type="evidence" value="ECO:0007669"/>
    <property type="project" value="InterPro"/>
</dbReference>
<dbReference type="EMBL" id="JAEPRB010000909">
    <property type="protein sequence ID" value="KAG2210662.1"/>
    <property type="molecule type" value="Genomic_DNA"/>
</dbReference>
<feature type="region of interest" description="Disordered" evidence="2">
    <location>
        <begin position="1"/>
        <end position="23"/>
    </location>
</feature>
<dbReference type="OrthoDB" id="5514950at2759"/>
<feature type="compositionally biased region" description="Low complexity" evidence="2">
    <location>
        <begin position="108"/>
        <end position="127"/>
    </location>
</feature>
<evidence type="ECO:0000256" key="1">
    <source>
        <dbReference type="SAM" id="Coils"/>
    </source>
</evidence>
<feature type="compositionally biased region" description="Polar residues" evidence="2">
    <location>
        <begin position="1"/>
        <end position="13"/>
    </location>
</feature>
<proteinExistence type="predicted"/>
<feature type="compositionally biased region" description="Polar residues" evidence="2">
    <location>
        <begin position="164"/>
        <end position="174"/>
    </location>
</feature>
<feature type="compositionally biased region" description="Low complexity" evidence="2">
    <location>
        <begin position="148"/>
        <end position="163"/>
    </location>
</feature>
<keyword evidence="1" id="KW-0175">Coiled coil</keyword>
<protein>
    <recommendedName>
        <fullName evidence="3">Reverse transcriptase domain-containing protein</fullName>
    </recommendedName>
</protein>
<dbReference type="PANTHER" id="PTHR19446">
    <property type="entry name" value="REVERSE TRANSCRIPTASES"/>
    <property type="match status" value="1"/>
</dbReference>
<reference evidence="4 5" key="1">
    <citation type="submission" date="2020-12" db="EMBL/GenBank/DDBJ databases">
        <title>Metabolic potential, ecology and presence of endohyphal bacteria is reflected in genomic diversity of Mucoromycotina.</title>
        <authorList>
            <person name="Muszewska A."/>
            <person name="Okrasinska A."/>
            <person name="Steczkiewicz K."/>
            <person name="Drgas O."/>
            <person name="Orlowska M."/>
            <person name="Perlinska-Lenart U."/>
            <person name="Aleksandrzak-Piekarczyk T."/>
            <person name="Szatraj K."/>
            <person name="Zielenkiewicz U."/>
            <person name="Pilsyk S."/>
            <person name="Malc E."/>
            <person name="Mieczkowski P."/>
            <person name="Kruszewska J.S."/>
            <person name="Biernat P."/>
            <person name="Pawlowska J."/>
        </authorList>
    </citation>
    <scope>NUCLEOTIDE SEQUENCE [LARGE SCALE GENOMIC DNA]</scope>
    <source>
        <strain evidence="4 5">CBS 142.35</strain>
    </source>
</reference>
<feature type="domain" description="Reverse transcriptase" evidence="3">
    <location>
        <begin position="1029"/>
        <end position="1311"/>
    </location>
</feature>
<dbReference type="InterPro" id="IPR036691">
    <property type="entry name" value="Endo/exonu/phosph_ase_sf"/>
</dbReference>
<name>A0A8H7RGN7_9FUNG</name>
<dbReference type="Pfam" id="PF14529">
    <property type="entry name" value="Exo_endo_phos_2"/>
    <property type="match status" value="1"/>
</dbReference>
<dbReference type="Proteomes" id="UP000646827">
    <property type="component" value="Unassembled WGS sequence"/>
</dbReference>
<evidence type="ECO:0000259" key="3">
    <source>
        <dbReference type="PROSITE" id="PS50878"/>
    </source>
</evidence>
<sequence>MSKTTTFGSTLAASTMPPTRTATNNATLLTPAQLEEFTKEFNSVRRVLHCINTNCKEKGQIRQNTITRSKSSSPTYRCTRCNKTFTPEQIRTMMANLHGPCNTTITRGTNNTIDTQQQPPTTPAIINSNTRINDHNTNDQTTPPSLQTENNNNNNDTTPTEPTASNIITEPDHTNTNYNEQQILQGVTYCTPVQLINYENHPSVPDFMLEFQRILNQHGHQLDEHTYLFQEIRRLQNKLDTSTNRVVELEKQNADLREQLQHNDMEKQVSDNNSIYSSRHATMQAPLPTTAPSQQPVPKKSKLTNLTWAQRTATKTPITTKKRPKTITMKQRQAAARAFQLPSETHGFQYLYFPSRVRTPTGQMRAKLRTMGIDNGRVLDLHYPDRQIIALLVHNDYANELIAKLAEYGVSKCDNFDPCDEQNLHDPKYAELSTEERQAKAIEHHHDRLTKALDFIREPVKFDVARYFAQQDWITVNELKSNYLPSSPKNKILSAKNAANSVFQTGGTINVMDTDEPAQNNNNANNPQSNITLTIWNANGLKRQIIDSILTHTTHSSLFFITKTFLLPPNTFPTHWSQYHVYGKRSENARVGNMDISLLINPDFPYKDQIVFIPNSSDSPFYHYSLSCHIDTLLIHCVYLPPSIPDNVALEVLESLPLSLPNTTNTIFCGDFNARLKDFVGDHADNERGKPFFDWITTNGLTLHNKDLAYGQYTFEKNGSCSIIDYFLSTTPLQQPILSLETDLSLSSDHNMLHLTFDPEFTTPPPPAPIHPRRLWKLSQLKDDKRDNYQRIFKENAGSFLEELKQAEQQNHQPNFDYLYDTLYEIIYSALDQSVGPSSLPPCAAKWFWTEKLKEAIDHREYCYRKWRRAIGMNKITWWIKHQEARANFRREVNRHLRETWRSFCSQLNNGEVSKAAATMKRIRRNRTINPCFSDPNGPQSATECMITHMEDVFSGRSLNMEHSNSSSDNNKQQPPFSLDDFPLHQEDIIAALKQLPTKKAPGADHLRGEMIKPIIEPIAPLLLGLFRLCWKWGATPSAWRLAQVVPIYKKGDPANPGNYRLISLTSIMRKIFEMCIQEPLADLGPQLDIAQAGFRHHHSSLNQALCLHEISNLHTSLHGEQPILAFLDVKSAYDAVDRNIVWNALYSLIPPAFMTLLKNLFDEVSVELLLSGAISHSIHPVTGVLQGSVLSPYLYSIYINSLPSLLRDVETTFDTDNTYDDPFDLPPPQLLINKQKINCLLYADDVALIGTATTLPLLLEAYEMPSYDLGYRWNPAKCIIMTSHTSDQSFYLYGEEIPQAPTFKYLGIPFDNTGNIDPMRLIQQNSSSALAAMHVFKSIGVNPTGFSQLLLARLYQQFIRPKLEYGLAITWFSDKQIKLLEDAQNNCLRLIFGAHKTFSTKVIR</sequence>
<feature type="region of interest" description="Disordered" evidence="2">
    <location>
        <begin position="108"/>
        <end position="174"/>
    </location>
</feature>
<comment type="caution">
    <text evidence="4">The sequence shown here is derived from an EMBL/GenBank/DDBJ whole genome shotgun (WGS) entry which is preliminary data.</text>
</comment>
<organism evidence="4 5">
    <name type="scientific">Circinella minor</name>
    <dbReference type="NCBI Taxonomy" id="1195481"/>
    <lineage>
        <taxon>Eukaryota</taxon>
        <taxon>Fungi</taxon>
        <taxon>Fungi incertae sedis</taxon>
        <taxon>Mucoromycota</taxon>
        <taxon>Mucoromycotina</taxon>
        <taxon>Mucoromycetes</taxon>
        <taxon>Mucorales</taxon>
        <taxon>Lichtheimiaceae</taxon>
        <taxon>Circinella</taxon>
    </lineage>
</organism>
<dbReference type="CDD" id="cd01650">
    <property type="entry name" value="RT_nLTR_like"/>
    <property type="match status" value="1"/>
</dbReference>
<feature type="region of interest" description="Disordered" evidence="2">
    <location>
        <begin position="959"/>
        <end position="978"/>
    </location>
</feature>
<dbReference type="PROSITE" id="PS50878">
    <property type="entry name" value="RT_POL"/>
    <property type="match status" value="1"/>
</dbReference>
<dbReference type="Pfam" id="PF00078">
    <property type="entry name" value="RVT_1"/>
    <property type="match status" value="1"/>
</dbReference>
<evidence type="ECO:0000256" key="2">
    <source>
        <dbReference type="SAM" id="MobiDB-lite"/>
    </source>
</evidence>
<keyword evidence="5" id="KW-1185">Reference proteome</keyword>
<evidence type="ECO:0000313" key="5">
    <source>
        <dbReference type="Proteomes" id="UP000646827"/>
    </source>
</evidence>
<dbReference type="InterPro" id="IPR000477">
    <property type="entry name" value="RT_dom"/>
</dbReference>
<dbReference type="Gene3D" id="3.60.10.10">
    <property type="entry name" value="Endonuclease/exonuclease/phosphatase"/>
    <property type="match status" value="1"/>
</dbReference>
<feature type="non-terminal residue" evidence="4">
    <location>
        <position position="1"/>
    </location>
</feature>
<dbReference type="InterPro" id="IPR005135">
    <property type="entry name" value="Endo/exonuclease/phosphatase"/>
</dbReference>
<feature type="compositionally biased region" description="Polar residues" evidence="2">
    <location>
        <begin position="138"/>
        <end position="147"/>
    </location>
</feature>
<feature type="compositionally biased region" description="Polar residues" evidence="2">
    <location>
        <begin position="959"/>
        <end position="976"/>
    </location>
</feature>
<gene>
    <name evidence="4" type="ORF">INT45_003190</name>
</gene>
<evidence type="ECO:0000313" key="4">
    <source>
        <dbReference type="EMBL" id="KAG2210662.1"/>
    </source>
</evidence>
<dbReference type="SUPFAM" id="SSF56219">
    <property type="entry name" value="DNase I-like"/>
    <property type="match status" value="1"/>
</dbReference>
<feature type="coiled-coil region" evidence="1">
    <location>
        <begin position="232"/>
        <end position="266"/>
    </location>
</feature>
<dbReference type="InterPro" id="IPR043502">
    <property type="entry name" value="DNA/RNA_pol_sf"/>
</dbReference>